<comment type="similarity">
    <text evidence="2">Belongs to the autoinducer-2 exporter (AI-2E) (TC 2.A.86) family.</text>
</comment>
<feature type="transmembrane region" description="Helical" evidence="6">
    <location>
        <begin position="276"/>
        <end position="296"/>
    </location>
</feature>
<accession>A0ABS9NLV1</accession>
<feature type="transmembrane region" description="Helical" evidence="6">
    <location>
        <begin position="33"/>
        <end position="52"/>
    </location>
</feature>
<keyword evidence="4 6" id="KW-1133">Transmembrane helix</keyword>
<feature type="transmembrane region" description="Helical" evidence="6">
    <location>
        <begin position="64"/>
        <end position="88"/>
    </location>
</feature>
<dbReference type="InterPro" id="IPR002549">
    <property type="entry name" value="AI-2E-like"/>
</dbReference>
<keyword evidence="3 6" id="KW-0812">Transmembrane</keyword>
<feature type="transmembrane region" description="Helical" evidence="6">
    <location>
        <begin position="10"/>
        <end position="27"/>
    </location>
</feature>
<keyword evidence="8" id="KW-1185">Reference proteome</keyword>
<dbReference type="Pfam" id="PF01594">
    <property type="entry name" value="AI-2E_transport"/>
    <property type="match status" value="1"/>
</dbReference>
<name>A0ABS9NLV1_9NEIS</name>
<evidence type="ECO:0000256" key="2">
    <source>
        <dbReference type="ARBA" id="ARBA00009773"/>
    </source>
</evidence>
<feature type="transmembrane region" description="Helical" evidence="6">
    <location>
        <begin position="216"/>
        <end position="235"/>
    </location>
</feature>
<feature type="transmembrane region" description="Helical" evidence="6">
    <location>
        <begin position="308"/>
        <end position="341"/>
    </location>
</feature>
<evidence type="ECO:0000313" key="7">
    <source>
        <dbReference type="EMBL" id="MCG6503298.1"/>
    </source>
</evidence>
<protein>
    <submittedName>
        <fullName evidence="7">AI-2E family transporter</fullName>
    </submittedName>
</protein>
<keyword evidence="5 6" id="KW-0472">Membrane</keyword>
<organism evidence="7 8">
    <name type="scientific">Kingella pumchi</name>
    <dbReference type="NCBI Taxonomy" id="2779506"/>
    <lineage>
        <taxon>Bacteria</taxon>
        <taxon>Pseudomonadati</taxon>
        <taxon>Pseudomonadota</taxon>
        <taxon>Betaproteobacteria</taxon>
        <taxon>Neisseriales</taxon>
        <taxon>Neisseriaceae</taxon>
        <taxon>Kingella</taxon>
    </lineage>
</organism>
<sequence length="358" mass="39922">MYLSHKKRPWLPWLAGFALIAALVLFFHLLRDILMPFIIAAVLAYILNPLVSRIEKHGIKRGRAAMWVMLFGFFVLTALLLVIVPMLAGQIQKIVLLIPQMADYVQHTALPWLNGHLGQHLTLDADTISTWVRNNAQNISRQLQQAMPMLLQRGSSLAVGLSNLVLLPLLLYYFLLDWARWEDGIRKMVPRRYLAAYNRVGGNIDKVLGAFLRGQLLVMLIMGLLYGLGLMLTGLESGFAIGMVAGLLVFVPYLGAFTGLLLATLAALLQFGSWHGLLTVWSVFAVGQFLESFFITPKIVGDRIGLSPFWVIFSLMAFGQMMGFAGLLLALPLAAVSMVLLQEASSHYWRSSFYRSSQ</sequence>
<dbReference type="RefSeq" id="WP_238745529.1">
    <property type="nucleotide sequence ID" value="NZ_JAKOOW010000006.1"/>
</dbReference>
<gene>
    <name evidence="7" type="ORF">MB824_02135</name>
</gene>
<reference evidence="7 8" key="1">
    <citation type="submission" date="2022-02" db="EMBL/GenBank/DDBJ databases">
        <title>Genome sequence data of Kingella unionensis sp. nov. strain CICC 24913 (CCUG 75125).</title>
        <authorList>
            <person name="Xiao M."/>
        </authorList>
    </citation>
    <scope>NUCLEOTIDE SEQUENCE [LARGE SCALE GENOMIC DNA]</scope>
    <source>
        <strain evidence="7 8">CICC 24913</strain>
    </source>
</reference>
<feature type="transmembrane region" description="Helical" evidence="6">
    <location>
        <begin position="157"/>
        <end position="176"/>
    </location>
</feature>
<comment type="subcellular location">
    <subcellularLocation>
        <location evidence="1">Membrane</location>
        <topology evidence="1">Multi-pass membrane protein</topology>
    </subcellularLocation>
</comment>
<proteinExistence type="inferred from homology"/>
<feature type="transmembrane region" description="Helical" evidence="6">
    <location>
        <begin position="241"/>
        <end position="269"/>
    </location>
</feature>
<evidence type="ECO:0000313" key="8">
    <source>
        <dbReference type="Proteomes" id="UP001298424"/>
    </source>
</evidence>
<evidence type="ECO:0000256" key="3">
    <source>
        <dbReference type="ARBA" id="ARBA00022692"/>
    </source>
</evidence>
<dbReference type="Proteomes" id="UP001298424">
    <property type="component" value="Unassembled WGS sequence"/>
</dbReference>
<evidence type="ECO:0000256" key="4">
    <source>
        <dbReference type="ARBA" id="ARBA00022989"/>
    </source>
</evidence>
<dbReference type="PANTHER" id="PTHR21716:SF64">
    <property type="entry name" value="AI-2 TRANSPORT PROTEIN TQSA"/>
    <property type="match status" value="1"/>
</dbReference>
<evidence type="ECO:0000256" key="6">
    <source>
        <dbReference type="SAM" id="Phobius"/>
    </source>
</evidence>
<evidence type="ECO:0000256" key="5">
    <source>
        <dbReference type="ARBA" id="ARBA00023136"/>
    </source>
</evidence>
<dbReference type="PANTHER" id="PTHR21716">
    <property type="entry name" value="TRANSMEMBRANE PROTEIN"/>
    <property type="match status" value="1"/>
</dbReference>
<comment type="caution">
    <text evidence="7">The sequence shown here is derived from an EMBL/GenBank/DDBJ whole genome shotgun (WGS) entry which is preliminary data.</text>
</comment>
<evidence type="ECO:0000256" key="1">
    <source>
        <dbReference type="ARBA" id="ARBA00004141"/>
    </source>
</evidence>
<dbReference type="EMBL" id="JAKOOW010000006">
    <property type="protein sequence ID" value="MCG6503298.1"/>
    <property type="molecule type" value="Genomic_DNA"/>
</dbReference>